<name>A0ABR2E7E2_9ROSI</name>
<comment type="caution">
    <text evidence="1">The sequence shown here is derived from an EMBL/GenBank/DDBJ whole genome shotgun (WGS) entry which is preliminary data.</text>
</comment>
<organism evidence="1 2">
    <name type="scientific">Hibiscus sabdariffa</name>
    <name type="common">roselle</name>
    <dbReference type="NCBI Taxonomy" id="183260"/>
    <lineage>
        <taxon>Eukaryota</taxon>
        <taxon>Viridiplantae</taxon>
        <taxon>Streptophyta</taxon>
        <taxon>Embryophyta</taxon>
        <taxon>Tracheophyta</taxon>
        <taxon>Spermatophyta</taxon>
        <taxon>Magnoliopsida</taxon>
        <taxon>eudicotyledons</taxon>
        <taxon>Gunneridae</taxon>
        <taxon>Pentapetalae</taxon>
        <taxon>rosids</taxon>
        <taxon>malvids</taxon>
        <taxon>Malvales</taxon>
        <taxon>Malvaceae</taxon>
        <taxon>Malvoideae</taxon>
        <taxon>Hibiscus</taxon>
    </lineage>
</organism>
<accession>A0ABR2E7E2</accession>
<protein>
    <submittedName>
        <fullName evidence="1">Uncharacterized protein</fullName>
    </submittedName>
</protein>
<proteinExistence type="predicted"/>
<keyword evidence="2" id="KW-1185">Reference proteome</keyword>
<dbReference type="EMBL" id="JBBPBM010000019">
    <property type="protein sequence ID" value="KAK8553944.1"/>
    <property type="molecule type" value="Genomic_DNA"/>
</dbReference>
<sequence length="173" mass="18807">MESVPFVTLSCPRQPYESSVKFQYGDWLRVSKKKKLMVPSLPKGHGLVANAFINELFDSEHVDHGIGGSATDVHVVDDSGNDVVVDVSVAPNGFVDVMLHQVPTATAAFVVGAIGEPTNPILAEFNEWFVGREDGVDSVRRDHHASIPVKRALSGSDPPKMKWARFNSSTVPL</sequence>
<gene>
    <name evidence="1" type="ORF">V6N12_030923</name>
</gene>
<dbReference type="Proteomes" id="UP001472677">
    <property type="component" value="Unassembled WGS sequence"/>
</dbReference>
<evidence type="ECO:0000313" key="2">
    <source>
        <dbReference type="Proteomes" id="UP001472677"/>
    </source>
</evidence>
<reference evidence="1 2" key="1">
    <citation type="journal article" date="2024" name="G3 (Bethesda)">
        <title>Genome assembly of Hibiscus sabdariffa L. provides insights into metabolisms of medicinal natural products.</title>
        <authorList>
            <person name="Kim T."/>
        </authorList>
    </citation>
    <scope>NUCLEOTIDE SEQUENCE [LARGE SCALE GENOMIC DNA]</scope>
    <source>
        <strain evidence="1">TK-2024</strain>
        <tissue evidence="1">Old leaves</tissue>
    </source>
</reference>
<evidence type="ECO:0000313" key="1">
    <source>
        <dbReference type="EMBL" id="KAK8553944.1"/>
    </source>
</evidence>